<evidence type="ECO:0000256" key="5">
    <source>
        <dbReference type="ARBA" id="ARBA00022723"/>
    </source>
</evidence>
<dbReference type="GO" id="GO:0005524">
    <property type="term" value="F:ATP binding"/>
    <property type="evidence" value="ECO:0007669"/>
    <property type="project" value="UniProtKB-KW"/>
</dbReference>
<keyword evidence="10" id="KW-0472">Membrane</keyword>
<dbReference type="InterPro" id="IPR023299">
    <property type="entry name" value="ATPase_P-typ_cyto_dom_N"/>
</dbReference>
<dbReference type="Pfam" id="PF00690">
    <property type="entry name" value="Cation_ATPase_N"/>
    <property type="match status" value="1"/>
</dbReference>
<dbReference type="Gene3D" id="1.20.1110.10">
    <property type="entry name" value="Calcium-transporting ATPase, transmembrane domain"/>
    <property type="match status" value="1"/>
</dbReference>
<keyword evidence="8" id="KW-0460">Magnesium</keyword>
<evidence type="ECO:0000256" key="2">
    <source>
        <dbReference type="ARBA" id="ARBA00008804"/>
    </source>
</evidence>
<keyword evidence="4" id="KW-0812">Transmembrane</keyword>
<dbReference type="GO" id="GO:0016020">
    <property type="term" value="C:membrane"/>
    <property type="evidence" value="ECO:0007669"/>
    <property type="project" value="UniProtKB-SubCell"/>
</dbReference>
<evidence type="ECO:0000256" key="10">
    <source>
        <dbReference type="ARBA" id="ARBA00023136"/>
    </source>
</evidence>
<evidence type="ECO:0000313" key="13">
    <source>
        <dbReference type="Proteomes" id="UP000823749"/>
    </source>
</evidence>
<evidence type="ECO:0000256" key="1">
    <source>
        <dbReference type="ARBA" id="ARBA00004141"/>
    </source>
</evidence>
<dbReference type="SUPFAM" id="SSF56784">
    <property type="entry name" value="HAD-like"/>
    <property type="match status" value="1"/>
</dbReference>
<dbReference type="InterPro" id="IPR036412">
    <property type="entry name" value="HAD-like_sf"/>
</dbReference>
<proteinExistence type="inferred from homology"/>
<evidence type="ECO:0000256" key="7">
    <source>
        <dbReference type="ARBA" id="ARBA00022840"/>
    </source>
</evidence>
<keyword evidence="9" id="KW-1133">Transmembrane helix</keyword>
<protein>
    <recommendedName>
        <fullName evidence="11">Cation-transporting P-type ATPase N-terminal domain-containing protein</fullName>
    </recommendedName>
</protein>
<keyword evidence="6" id="KW-0547">Nucleotide-binding</keyword>
<dbReference type="EMBL" id="JACTNZ010000006">
    <property type="protein sequence ID" value="KAG5545050.1"/>
    <property type="molecule type" value="Genomic_DNA"/>
</dbReference>
<gene>
    <name evidence="12" type="ORF">RHGRI_017500</name>
</gene>
<dbReference type="InterPro" id="IPR007877">
    <property type="entry name" value="DUF707"/>
</dbReference>
<evidence type="ECO:0000256" key="3">
    <source>
        <dbReference type="ARBA" id="ARBA00022553"/>
    </source>
</evidence>
<dbReference type="AlphaFoldDB" id="A0AAV6JY22"/>
<dbReference type="InterPro" id="IPR001757">
    <property type="entry name" value="P_typ_ATPase"/>
</dbReference>
<sequence>MLRGRVLEHLTGNEHEEDFHMVSFLQVSLLKLRDFKDMKFMGTTRRALRWYAKRFLHPRIVATYDYVFIRDDDLGVEHFDPDEYIKLVRKHGLEISQLGFLEPNGGFTWQMTNKRDDNEVHKFVEIMAPVFSRGAWRCVWHMIQHLAAASPPLFSGNDCSFSCSTIPTVGRWKLQPFLAPPRSSIEMPWSIRYPASKGEKEKGTFPLLEVQYHAIGECHSDFGDGEQFPSVCMLWGCLILRENGELSQLDLDDGRERELTDSVELFWVTCGLSEEKTNLIEKVSWLDYGHRGMQVWYLPPSVDPFKQEDFLQLDPELEFDRELARSSHVLSHLHRLKLYCIAYSDTFFRGTRVRKLCVQYYQLRSLLFPLPGVASFYSIRCRDFQITQFISDYTQPGQVNLVEQERFPLEEVFEQLRTSEGGLTSEDAEVRLQIFGPNKLEEKTVSIKLLIISDSSLVNFHSGQGPDWQDFIGIVCLLLINSTISFIEENNAALTGESLPVTKRTGDEVFSGSTCKHREIEAVVIATGVHSLFGKAAHLVDSTEVVGHFQQILNFCEEKEQIAGKVHAISDKFAERGLWSLGVAIQEVPKKSKEIPGGPWKFCGLLPLFDPPRHDSDKYGSAILKWLRSSESLFSIIRWRIRQTENIELNKAAEQNRIVLSIAKETGRRRGMRTNSSLLGRERDGIEALPVDELIEKADGFAGVFPEHKYEIVKILQQKKHVVGMTGDGVNDAPALKKADIGIAVANATDAARSASDIVLTEPGLNVIINAVLTS</sequence>
<dbReference type="SMART" id="SM00831">
    <property type="entry name" value="Cation_ATPase_N"/>
    <property type="match status" value="1"/>
</dbReference>
<evidence type="ECO:0000256" key="8">
    <source>
        <dbReference type="ARBA" id="ARBA00022842"/>
    </source>
</evidence>
<comment type="subcellular location">
    <subcellularLocation>
        <location evidence="1">Membrane</location>
        <topology evidence="1">Multi-pass membrane protein</topology>
    </subcellularLocation>
</comment>
<name>A0AAV6JY22_9ERIC</name>
<dbReference type="PANTHER" id="PTHR42861">
    <property type="entry name" value="CALCIUM-TRANSPORTING ATPASE"/>
    <property type="match status" value="1"/>
</dbReference>
<organism evidence="12 13">
    <name type="scientific">Rhododendron griersonianum</name>
    <dbReference type="NCBI Taxonomy" id="479676"/>
    <lineage>
        <taxon>Eukaryota</taxon>
        <taxon>Viridiplantae</taxon>
        <taxon>Streptophyta</taxon>
        <taxon>Embryophyta</taxon>
        <taxon>Tracheophyta</taxon>
        <taxon>Spermatophyta</taxon>
        <taxon>Magnoliopsida</taxon>
        <taxon>eudicotyledons</taxon>
        <taxon>Gunneridae</taxon>
        <taxon>Pentapetalae</taxon>
        <taxon>asterids</taxon>
        <taxon>Ericales</taxon>
        <taxon>Ericaceae</taxon>
        <taxon>Ericoideae</taxon>
        <taxon>Rhodoreae</taxon>
        <taxon>Rhododendron</taxon>
    </lineage>
</organism>
<dbReference type="Pfam" id="PF00122">
    <property type="entry name" value="E1-E2_ATPase"/>
    <property type="match status" value="1"/>
</dbReference>
<dbReference type="NCBIfam" id="TIGR01494">
    <property type="entry name" value="ATPase_P-type"/>
    <property type="match status" value="1"/>
</dbReference>
<dbReference type="InterPro" id="IPR023298">
    <property type="entry name" value="ATPase_P-typ_TM_dom_sf"/>
</dbReference>
<accession>A0AAV6JY22</accession>
<dbReference type="GO" id="GO:0046872">
    <property type="term" value="F:metal ion binding"/>
    <property type="evidence" value="ECO:0007669"/>
    <property type="project" value="UniProtKB-KW"/>
</dbReference>
<dbReference type="InterPro" id="IPR004014">
    <property type="entry name" value="ATPase_P-typ_cation-transptr_N"/>
</dbReference>
<reference evidence="12 13" key="1">
    <citation type="submission" date="2020-08" db="EMBL/GenBank/DDBJ databases">
        <title>Plant Genome Project.</title>
        <authorList>
            <person name="Zhang R.-G."/>
        </authorList>
    </citation>
    <scope>NUCLEOTIDE SEQUENCE [LARGE SCALE GENOMIC DNA]</scope>
    <source>
        <strain evidence="12">WSP0</strain>
        <tissue evidence="12">Leaf</tissue>
    </source>
</reference>
<evidence type="ECO:0000256" key="9">
    <source>
        <dbReference type="ARBA" id="ARBA00022989"/>
    </source>
</evidence>
<evidence type="ECO:0000256" key="4">
    <source>
        <dbReference type="ARBA" id="ARBA00022692"/>
    </source>
</evidence>
<dbReference type="SUPFAM" id="SSF81665">
    <property type="entry name" value="Calcium ATPase, transmembrane domain M"/>
    <property type="match status" value="1"/>
</dbReference>
<dbReference type="Gene3D" id="2.70.150.10">
    <property type="entry name" value="Calcium-transporting ATPase, cytoplasmic transduction domain A"/>
    <property type="match status" value="1"/>
</dbReference>
<keyword evidence="7" id="KW-0067">ATP-binding</keyword>
<evidence type="ECO:0000313" key="12">
    <source>
        <dbReference type="EMBL" id="KAG5545050.1"/>
    </source>
</evidence>
<dbReference type="Gene3D" id="3.40.1110.10">
    <property type="entry name" value="Calcium-transporting ATPase, cytoplasmic domain N"/>
    <property type="match status" value="1"/>
</dbReference>
<keyword evidence="5" id="KW-0479">Metal-binding</keyword>
<dbReference type="Pfam" id="PF05212">
    <property type="entry name" value="DUF707"/>
    <property type="match status" value="1"/>
</dbReference>
<evidence type="ECO:0000259" key="11">
    <source>
        <dbReference type="SMART" id="SM00831"/>
    </source>
</evidence>
<dbReference type="GO" id="GO:0016887">
    <property type="term" value="F:ATP hydrolysis activity"/>
    <property type="evidence" value="ECO:0007669"/>
    <property type="project" value="InterPro"/>
</dbReference>
<comment type="caution">
    <text evidence="12">The sequence shown here is derived from an EMBL/GenBank/DDBJ whole genome shotgun (WGS) entry which is preliminary data.</text>
</comment>
<dbReference type="Proteomes" id="UP000823749">
    <property type="component" value="Chromosome 6"/>
</dbReference>
<dbReference type="FunFam" id="3.40.50.1000:FF:000211">
    <property type="entry name" value="Plasma membrane ATPase"/>
    <property type="match status" value="1"/>
</dbReference>
<dbReference type="Pfam" id="PF00702">
    <property type="entry name" value="Hydrolase"/>
    <property type="match status" value="1"/>
</dbReference>
<comment type="similarity">
    <text evidence="2">Belongs to the cation transport ATPase (P-type) (TC 3.A.3) family. Type IIIA subfamily.</text>
</comment>
<dbReference type="InterPro" id="IPR023214">
    <property type="entry name" value="HAD_sf"/>
</dbReference>
<keyword evidence="13" id="KW-1185">Reference proteome</keyword>
<dbReference type="SUPFAM" id="SSF81660">
    <property type="entry name" value="Metal cation-transporting ATPase, ATP-binding domain N"/>
    <property type="match status" value="1"/>
</dbReference>
<dbReference type="Gene3D" id="3.40.50.1000">
    <property type="entry name" value="HAD superfamily/HAD-like"/>
    <property type="match status" value="1"/>
</dbReference>
<feature type="domain" description="Cation-transporting P-type ATPase N-terminal" evidence="11">
    <location>
        <begin position="403"/>
        <end position="464"/>
    </location>
</feature>
<keyword evidence="3" id="KW-0597">Phosphoprotein</keyword>
<dbReference type="InterPro" id="IPR059000">
    <property type="entry name" value="ATPase_P-type_domA"/>
</dbReference>
<evidence type="ECO:0000256" key="6">
    <source>
        <dbReference type="ARBA" id="ARBA00022741"/>
    </source>
</evidence>